<gene>
    <name evidence="2" type="ORF">AGLY_016900</name>
</gene>
<dbReference type="InterPro" id="IPR012337">
    <property type="entry name" value="RNaseH-like_sf"/>
</dbReference>
<comment type="caution">
    <text evidence="2">The sequence shown here is derived from an EMBL/GenBank/DDBJ whole genome shotgun (WGS) entry which is preliminary data.</text>
</comment>
<feature type="domain" description="Integrase catalytic" evidence="1">
    <location>
        <begin position="1"/>
        <end position="68"/>
    </location>
</feature>
<evidence type="ECO:0000259" key="1">
    <source>
        <dbReference type="PROSITE" id="PS50994"/>
    </source>
</evidence>
<name>A0A6G0SWZ8_APHGL</name>
<protein>
    <recommendedName>
        <fullName evidence="1">Integrase catalytic domain-containing protein</fullName>
    </recommendedName>
</protein>
<reference evidence="2 3" key="1">
    <citation type="submission" date="2019-08" db="EMBL/GenBank/DDBJ databases">
        <title>The genome of the soybean aphid Biotype 1, its phylome, world population structure and adaptation to the North American continent.</title>
        <authorList>
            <person name="Giordano R."/>
            <person name="Donthu R.K."/>
            <person name="Hernandez A.G."/>
            <person name="Wright C.L."/>
            <person name="Zimin A.V."/>
        </authorList>
    </citation>
    <scope>NUCLEOTIDE SEQUENCE [LARGE SCALE GENOMIC DNA]</scope>
    <source>
        <tissue evidence="2">Whole aphids</tissue>
    </source>
</reference>
<dbReference type="Proteomes" id="UP000475862">
    <property type="component" value="Unassembled WGS sequence"/>
</dbReference>
<accession>A0A6G0SWZ8</accession>
<dbReference type="GO" id="GO:0003676">
    <property type="term" value="F:nucleic acid binding"/>
    <property type="evidence" value="ECO:0007669"/>
    <property type="project" value="InterPro"/>
</dbReference>
<dbReference type="EMBL" id="VYZN01000802">
    <property type="protein sequence ID" value="KAE9522678.1"/>
    <property type="molecule type" value="Genomic_DNA"/>
</dbReference>
<dbReference type="PROSITE" id="PS50994">
    <property type="entry name" value="INTEGRASE"/>
    <property type="match status" value="1"/>
</dbReference>
<keyword evidence="3" id="KW-1185">Reference proteome</keyword>
<proteinExistence type="predicted"/>
<dbReference type="OrthoDB" id="6590525at2759"/>
<dbReference type="SUPFAM" id="SSF53098">
    <property type="entry name" value="Ribonuclease H-like"/>
    <property type="match status" value="1"/>
</dbReference>
<dbReference type="InterPro" id="IPR036397">
    <property type="entry name" value="RNaseH_sf"/>
</dbReference>
<dbReference type="GO" id="GO:0015074">
    <property type="term" value="P:DNA integration"/>
    <property type="evidence" value="ECO:0007669"/>
    <property type="project" value="InterPro"/>
</dbReference>
<dbReference type="InterPro" id="IPR001584">
    <property type="entry name" value="Integrase_cat-core"/>
</dbReference>
<dbReference type="Gene3D" id="3.30.420.10">
    <property type="entry name" value="Ribonuclease H-like superfamily/Ribonuclease H"/>
    <property type="match status" value="1"/>
</dbReference>
<sequence>MYHTQNEEKSAIIERFNRTLNGKMRLCFEVQKFKKWINILQNLLDEYNFKDIHRSIGMKPCEVNKSNEDDVLHKLFSTKNKPKPKIKFSVGDRVRIKAYKKTFGNKYSNNWTKEIFILKDILNTNPITYKIIDLNNVEIEGSFYNKELQKNKILNNDNINKMDNKKTYPNKTCDKCNLTIDYTNWSAHLKSGRHGKKDIDQTIVPFRFNRTYKGIPINQEKEKKYNYIKLMKNDIKKYVKKKSKKDNLSVNFCSFEYYENTETVKYNLHKIPIDGNIFIIDQGNDQFGNGNPYISKLLNSPTWLELCKIANDLIITTGDYTHHYLDDIKIVEDLGNIKMCKFSMGS</sequence>
<evidence type="ECO:0000313" key="3">
    <source>
        <dbReference type="Proteomes" id="UP000475862"/>
    </source>
</evidence>
<dbReference type="PANTHER" id="PTHR46585">
    <property type="entry name" value="INTEGRASE CORE DOMAIN CONTAINING PROTEIN"/>
    <property type="match status" value="1"/>
</dbReference>
<dbReference type="PANTHER" id="PTHR46585:SF1">
    <property type="entry name" value="CHROMO DOMAIN-CONTAINING PROTEIN"/>
    <property type="match status" value="1"/>
</dbReference>
<dbReference type="AlphaFoldDB" id="A0A6G0SWZ8"/>
<evidence type="ECO:0000313" key="2">
    <source>
        <dbReference type="EMBL" id="KAE9522678.1"/>
    </source>
</evidence>
<organism evidence="2 3">
    <name type="scientific">Aphis glycines</name>
    <name type="common">Soybean aphid</name>
    <dbReference type="NCBI Taxonomy" id="307491"/>
    <lineage>
        <taxon>Eukaryota</taxon>
        <taxon>Metazoa</taxon>
        <taxon>Ecdysozoa</taxon>
        <taxon>Arthropoda</taxon>
        <taxon>Hexapoda</taxon>
        <taxon>Insecta</taxon>
        <taxon>Pterygota</taxon>
        <taxon>Neoptera</taxon>
        <taxon>Paraneoptera</taxon>
        <taxon>Hemiptera</taxon>
        <taxon>Sternorrhyncha</taxon>
        <taxon>Aphidomorpha</taxon>
        <taxon>Aphidoidea</taxon>
        <taxon>Aphididae</taxon>
        <taxon>Aphidini</taxon>
        <taxon>Aphis</taxon>
        <taxon>Aphis</taxon>
    </lineage>
</organism>